<dbReference type="InterPro" id="IPR005074">
    <property type="entry name" value="Peptidase_C39"/>
</dbReference>
<sequence>MQDGGGGSDMRDGDPLEGSVEGGASVDAALAAFAVIAERQGAALSAARLAVRHGVDGPVATDRLVRIAEAEGFRARAAKLDFAHLAGLGEAYPVLLRLTDGSTLIAEGFVRNDRVEAVMVRDPAAPTAPMVAVDAVRLGALWDGETVFLRRRHDVTAEDRPFGLGWMAGMVLRERRLFRDVAIAALVLSVLTLVPPFLYMIVIDKVLVHHRTETLLATFGVVLVVLGFETVLGYLRRAMVATATQRIDARIQVQMFDRLVGLPIDFFDRTATGLVAYKLGEVRRIRGFLTGQLFTTLLDATTLVVLIPAMILLDATLAAFVIAVSLVMAVIVFLYIRPMAGAYQRVLETEHKKNAFLIEAIHGARTVKSLALETRKRREWDVRVAASVRAQTALQNLANQPQTLLAPLERLIYAGSLALGGWMAIHDDKAMFAGTLVAFTMIATRATQPIVQIAALMQQVQEVRGAVAQVASVVNVAPEPRRSGGARPEMSGEISFTDVRFFYPDARTPALDGVSFAIEPGTVVGIMGRSGSGKTTVTRLLQGLHQGYEGLVKFDGVELREIDLDHLRSKMGVVLQESFLFQGSIRDNILAAAPDAGVQAMIDAARLAGAEEFVERLPRSYDTPIEENGSNLSGGQRQRLAIARALVTDPPILVFDEATSALDPESEAIVNANLRRIAHGRTVIVISHRLTSLVDCDQILVMDKGRVIDAGRHGDLLARSDVYRHLWFQQNRHLSRDDADDHGHATAHARG</sequence>
<evidence type="ECO:0000259" key="16">
    <source>
        <dbReference type="PROSITE" id="PS50990"/>
    </source>
</evidence>
<keyword evidence="6 13" id="KW-0812">Transmembrane</keyword>
<keyword evidence="10 13" id="KW-1133">Transmembrane helix</keyword>
<feature type="transmembrane region" description="Helical" evidence="13">
    <location>
        <begin position="317"/>
        <end position="336"/>
    </location>
</feature>
<dbReference type="SUPFAM" id="SSF52540">
    <property type="entry name" value="P-loop containing nucleoside triphosphate hydrolases"/>
    <property type="match status" value="1"/>
</dbReference>
<feature type="transmembrane region" description="Helical" evidence="13">
    <location>
        <begin position="293"/>
        <end position="311"/>
    </location>
</feature>
<dbReference type="PROSITE" id="PS50929">
    <property type="entry name" value="ABC_TM1F"/>
    <property type="match status" value="1"/>
</dbReference>
<dbReference type="GO" id="GO:0016887">
    <property type="term" value="F:ATP hydrolysis activity"/>
    <property type="evidence" value="ECO:0007669"/>
    <property type="project" value="InterPro"/>
</dbReference>
<gene>
    <name evidence="17" type="ORF">EDD54_4413</name>
</gene>
<dbReference type="Pfam" id="PF00005">
    <property type="entry name" value="ABC_tran"/>
    <property type="match status" value="1"/>
</dbReference>
<dbReference type="GO" id="GO:0006508">
    <property type="term" value="P:proteolysis"/>
    <property type="evidence" value="ECO:0007669"/>
    <property type="project" value="InterPro"/>
</dbReference>
<dbReference type="FunFam" id="3.40.50.300:FF:000221">
    <property type="entry name" value="Multidrug ABC transporter ATP-binding protein"/>
    <property type="match status" value="1"/>
</dbReference>
<feature type="transmembrane region" description="Helical" evidence="13">
    <location>
        <begin position="181"/>
        <end position="203"/>
    </location>
</feature>
<dbReference type="Gene3D" id="1.20.1560.10">
    <property type="entry name" value="ABC transporter type 1, transmembrane domain"/>
    <property type="match status" value="1"/>
</dbReference>
<dbReference type="Proteomes" id="UP000294547">
    <property type="component" value="Unassembled WGS sequence"/>
</dbReference>
<dbReference type="GO" id="GO:0008233">
    <property type="term" value="F:peptidase activity"/>
    <property type="evidence" value="ECO:0007669"/>
    <property type="project" value="InterPro"/>
</dbReference>
<evidence type="ECO:0000256" key="12">
    <source>
        <dbReference type="SAM" id="MobiDB-lite"/>
    </source>
</evidence>
<dbReference type="PANTHER" id="PTHR43394">
    <property type="entry name" value="ATP-DEPENDENT PERMEASE MDL1, MITOCHONDRIAL"/>
    <property type="match status" value="1"/>
</dbReference>
<protein>
    <submittedName>
        <fullName evidence="17">ATP-binding cassette subfamily B protein</fullName>
    </submittedName>
</protein>
<dbReference type="PROSITE" id="PS00211">
    <property type="entry name" value="ABC_TRANSPORTER_1"/>
    <property type="match status" value="1"/>
</dbReference>
<feature type="domain" description="ABC transmembrane type-1" evidence="15">
    <location>
        <begin position="181"/>
        <end position="462"/>
    </location>
</feature>
<evidence type="ECO:0000256" key="13">
    <source>
        <dbReference type="SAM" id="Phobius"/>
    </source>
</evidence>
<dbReference type="GO" id="GO:0005524">
    <property type="term" value="F:ATP binding"/>
    <property type="evidence" value="ECO:0007669"/>
    <property type="project" value="UniProtKB-KW"/>
</dbReference>
<name>A0A4R6R6H1_9HYPH</name>
<keyword evidence="11 13" id="KW-0472">Membrane</keyword>
<evidence type="ECO:0000256" key="9">
    <source>
        <dbReference type="ARBA" id="ARBA00022840"/>
    </source>
</evidence>
<dbReference type="CDD" id="cd18783">
    <property type="entry name" value="ABC_6TM_PrtD_LapB_HlyB_like"/>
    <property type="match status" value="1"/>
</dbReference>
<dbReference type="InterPro" id="IPR003593">
    <property type="entry name" value="AAA+_ATPase"/>
</dbReference>
<evidence type="ECO:0000259" key="14">
    <source>
        <dbReference type="PROSITE" id="PS50893"/>
    </source>
</evidence>
<evidence type="ECO:0000313" key="17">
    <source>
        <dbReference type="EMBL" id="TDP81543.1"/>
    </source>
</evidence>
<keyword evidence="3" id="KW-0813">Transport</keyword>
<dbReference type="EMBL" id="SNXY01000012">
    <property type="protein sequence ID" value="TDP81543.1"/>
    <property type="molecule type" value="Genomic_DNA"/>
</dbReference>
<dbReference type="PROSITE" id="PS50893">
    <property type="entry name" value="ABC_TRANSPORTER_2"/>
    <property type="match status" value="1"/>
</dbReference>
<comment type="similarity">
    <text evidence="2">Belongs to the ABC transporter superfamily.</text>
</comment>
<evidence type="ECO:0000256" key="5">
    <source>
        <dbReference type="ARBA" id="ARBA00022597"/>
    </source>
</evidence>
<accession>A0A4R6R6H1</accession>
<organism evidence="17 18">
    <name type="scientific">Oharaeibacter diazotrophicus</name>
    <dbReference type="NCBI Taxonomy" id="1920512"/>
    <lineage>
        <taxon>Bacteria</taxon>
        <taxon>Pseudomonadati</taxon>
        <taxon>Pseudomonadota</taxon>
        <taxon>Alphaproteobacteria</taxon>
        <taxon>Hyphomicrobiales</taxon>
        <taxon>Pleomorphomonadaceae</taxon>
        <taxon>Oharaeibacter</taxon>
    </lineage>
</organism>
<feature type="region of interest" description="Disordered" evidence="12">
    <location>
        <begin position="1"/>
        <end position="20"/>
    </location>
</feature>
<dbReference type="InterPro" id="IPR003439">
    <property type="entry name" value="ABC_transporter-like_ATP-bd"/>
</dbReference>
<keyword evidence="4" id="KW-1003">Cell membrane</keyword>
<evidence type="ECO:0000256" key="6">
    <source>
        <dbReference type="ARBA" id="ARBA00022692"/>
    </source>
</evidence>
<dbReference type="PANTHER" id="PTHR43394:SF1">
    <property type="entry name" value="ATP-BINDING CASSETTE SUB-FAMILY B MEMBER 10, MITOCHONDRIAL"/>
    <property type="match status" value="1"/>
</dbReference>
<dbReference type="SMART" id="SM00382">
    <property type="entry name" value="AAA"/>
    <property type="match status" value="1"/>
</dbReference>
<feature type="domain" description="Peptidase C39" evidence="16">
    <location>
        <begin position="21"/>
        <end position="149"/>
    </location>
</feature>
<evidence type="ECO:0000256" key="7">
    <source>
        <dbReference type="ARBA" id="ARBA00022741"/>
    </source>
</evidence>
<dbReference type="GO" id="GO:0005886">
    <property type="term" value="C:plasma membrane"/>
    <property type="evidence" value="ECO:0007669"/>
    <property type="project" value="UniProtKB-SubCell"/>
</dbReference>
<comment type="caution">
    <text evidence="17">The sequence shown here is derived from an EMBL/GenBank/DDBJ whole genome shotgun (WGS) entry which is preliminary data.</text>
</comment>
<evidence type="ECO:0000313" key="18">
    <source>
        <dbReference type="Proteomes" id="UP000294547"/>
    </source>
</evidence>
<keyword evidence="7" id="KW-0547">Nucleotide-binding</keyword>
<evidence type="ECO:0000256" key="11">
    <source>
        <dbReference type="ARBA" id="ARBA00023136"/>
    </source>
</evidence>
<dbReference type="InterPro" id="IPR011527">
    <property type="entry name" value="ABC1_TM_dom"/>
</dbReference>
<dbReference type="GO" id="GO:0015421">
    <property type="term" value="F:ABC-type oligopeptide transporter activity"/>
    <property type="evidence" value="ECO:0007669"/>
    <property type="project" value="TreeGrafter"/>
</dbReference>
<evidence type="ECO:0000256" key="10">
    <source>
        <dbReference type="ARBA" id="ARBA00022989"/>
    </source>
</evidence>
<dbReference type="SUPFAM" id="SSF90123">
    <property type="entry name" value="ABC transporter transmembrane region"/>
    <property type="match status" value="1"/>
</dbReference>
<evidence type="ECO:0000256" key="2">
    <source>
        <dbReference type="ARBA" id="ARBA00005417"/>
    </source>
</evidence>
<feature type="domain" description="ABC transporter" evidence="14">
    <location>
        <begin position="494"/>
        <end position="729"/>
    </location>
</feature>
<dbReference type="Gene3D" id="3.40.50.300">
    <property type="entry name" value="P-loop containing nucleotide triphosphate hydrolases"/>
    <property type="match status" value="1"/>
</dbReference>
<dbReference type="Gene3D" id="3.90.70.10">
    <property type="entry name" value="Cysteine proteinases"/>
    <property type="match status" value="1"/>
</dbReference>
<evidence type="ECO:0000256" key="1">
    <source>
        <dbReference type="ARBA" id="ARBA00004651"/>
    </source>
</evidence>
<evidence type="ECO:0000256" key="8">
    <source>
        <dbReference type="ARBA" id="ARBA00022801"/>
    </source>
</evidence>
<feature type="transmembrane region" description="Helical" evidence="13">
    <location>
        <begin position="215"/>
        <end position="235"/>
    </location>
</feature>
<comment type="subcellular location">
    <subcellularLocation>
        <location evidence="1">Cell membrane</location>
        <topology evidence="1">Multi-pass membrane protein</topology>
    </subcellularLocation>
</comment>
<evidence type="ECO:0000259" key="15">
    <source>
        <dbReference type="PROSITE" id="PS50929"/>
    </source>
</evidence>
<dbReference type="InterPro" id="IPR027417">
    <property type="entry name" value="P-loop_NTPase"/>
</dbReference>
<proteinExistence type="inferred from homology"/>
<keyword evidence="8" id="KW-0378">Hydrolase</keyword>
<dbReference type="InterPro" id="IPR036640">
    <property type="entry name" value="ABC1_TM_sf"/>
</dbReference>
<keyword evidence="18" id="KW-1185">Reference proteome</keyword>
<evidence type="ECO:0000256" key="3">
    <source>
        <dbReference type="ARBA" id="ARBA00022448"/>
    </source>
</evidence>
<dbReference type="PROSITE" id="PS50990">
    <property type="entry name" value="PEPTIDASE_C39"/>
    <property type="match status" value="1"/>
</dbReference>
<dbReference type="Pfam" id="PF00664">
    <property type="entry name" value="ABC_membrane"/>
    <property type="match status" value="1"/>
</dbReference>
<evidence type="ECO:0000256" key="4">
    <source>
        <dbReference type="ARBA" id="ARBA00022475"/>
    </source>
</evidence>
<keyword evidence="5" id="KW-0762">Sugar transport</keyword>
<dbReference type="AlphaFoldDB" id="A0A4R6R6H1"/>
<dbReference type="InterPro" id="IPR039421">
    <property type="entry name" value="Type_1_exporter"/>
</dbReference>
<dbReference type="InterPro" id="IPR017871">
    <property type="entry name" value="ABC_transporter-like_CS"/>
</dbReference>
<keyword evidence="9 17" id="KW-0067">ATP-binding</keyword>
<reference evidence="17 18" key="1">
    <citation type="submission" date="2019-03" db="EMBL/GenBank/DDBJ databases">
        <title>Genomic Encyclopedia of Type Strains, Phase IV (KMG-IV): sequencing the most valuable type-strain genomes for metagenomic binning, comparative biology and taxonomic classification.</title>
        <authorList>
            <person name="Goeker M."/>
        </authorList>
    </citation>
    <scope>NUCLEOTIDE SEQUENCE [LARGE SCALE GENOMIC DNA]</scope>
    <source>
        <strain evidence="17 18">DSM 102969</strain>
    </source>
</reference>